<dbReference type="GO" id="GO:0006891">
    <property type="term" value="P:intra-Golgi vesicle-mediated transport"/>
    <property type="evidence" value="ECO:0007669"/>
    <property type="project" value="InterPro"/>
</dbReference>
<dbReference type="PANTHER" id="PTHR13228">
    <property type="entry name" value="CONSERVED OLIGOMERIC GOLGI COMPLEX COMPONENT 5"/>
    <property type="match status" value="1"/>
</dbReference>
<accession>A0A813NSW9</accession>
<dbReference type="GO" id="GO:0017119">
    <property type="term" value="C:Golgi transport complex"/>
    <property type="evidence" value="ECO:0007669"/>
    <property type="project" value="InterPro"/>
</dbReference>
<reference evidence="1" key="1">
    <citation type="submission" date="2021-02" db="EMBL/GenBank/DDBJ databases">
        <authorList>
            <person name="Nowell W R."/>
        </authorList>
    </citation>
    <scope>NUCLEOTIDE SEQUENCE</scope>
    <source>
        <strain evidence="1">Ploen Becks lab</strain>
    </source>
</reference>
<comment type="caution">
    <text evidence="1">The sequence shown here is derived from an EMBL/GenBank/DDBJ whole genome shotgun (WGS) entry which is preliminary data.</text>
</comment>
<proteinExistence type="predicted"/>
<dbReference type="Proteomes" id="UP000663879">
    <property type="component" value="Unassembled WGS sequence"/>
</dbReference>
<protein>
    <submittedName>
        <fullName evidence="1">Uncharacterized protein</fullName>
    </submittedName>
</protein>
<name>A0A813NSW9_9BILA</name>
<dbReference type="OrthoDB" id="18786at2759"/>
<gene>
    <name evidence="1" type="ORF">OXX778_LOCUS3553</name>
</gene>
<dbReference type="InterPro" id="IPR019465">
    <property type="entry name" value="Cog5"/>
</dbReference>
<dbReference type="AlphaFoldDB" id="A0A813NSW9"/>
<dbReference type="EMBL" id="CAJNOC010000318">
    <property type="protein sequence ID" value="CAF0744104.1"/>
    <property type="molecule type" value="Genomic_DNA"/>
</dbReference>
<evidence type="ECO:0000313" key="2">
    <source>
        <dbReference type="Proteomes" id="UP000663879"/>
    </source>
</evidence>
<feature type="non-terminal residue" evidence="1">
    <location>
        <position position="1"/>
    </location>
</feature>
<dbReference type="PANTHER" id="PTHR13228:SF3">
    <property type="entry name" value="CONSERVED OLIGOMERIC GOLGI COMPLEX SUBUNIT 5"/>
    <property type="match status" value="1"/>
</dbReference>
<evidence type="ECO:0000313" key="1">
    <source>
        <dbReference type="EMBL" id="CAF0744104.1"/>
    </source>
</evidence>
<sequence>VQSQLQSLQHDIFSSEQSGLNTIQNLKTSKKITITSYSSSFSDKIISNIAKSIQLYSNKAEQLMSSLISELNQSVSMSQTTSIGGTKSIFSFSSGAPYQIQMRNLDYVNVTHDMMQQLEKIFSNEKLDAHFYDKLKNSLKSLIIFEENSLKPFVQSACDCVQAILITMHQEDLSQSQTCSLYIKELQQVIQRISRDYLQLYNCKDILNSYLNQISMRCIELFVRNASLLRPQSDSSRLRLKNDSEQIEFIIQNFLTPKLTDLGLSYKLLKAFRHLLELKSPYEAHNETSNIADENYYSDVLAESLPYHILLHYLFSYAPDDFKSPHQSLGDWTIAKYSEWLDKHPNEKERLLVIKTCLESYVNSVKQRKEKTFANIYPLMFKLLEKGLQSVLNTPF</sequence>
<keyword evidence="2" id="KW-1185">Reference proteome</keyword>
<organism evidence="1 2">
    <name type="scientific">Brachionus calyciflorus</name>
    <dbReference type="NCBI Taxonomy" id="104777"/>
    <lineage>
        <taxon>Eukaryota</taxon>
        <taxon>Metazoa</taxon>
        <taxon>Spiralia</taxon>
        <taxon>Gnathifera</taxon>
        <taxon>Rotifera</taxon>
        <taxon>Eurotatoria</taxon>
        <taxon>Monogononta</taxon>
        <taxon>Pseudotrocha</taxon>
        <taxon>Ploima</taxon>
        <taxon>Brachionidae</taxon>
        <taxon>Brachionus</taxon>
    </lineage>
</organism>